<dbReference type="SMART" id="SM00710">
    <property type="entry name" value="PbH1"/>
    <property type="match status" value="7"/>
</dbReference>
<dbReference type="Proteomes" id="UP000019140">
    <property type="component" value="Unassembled WGS sequence"/>
</dbReference>
<dbReference type="InterPro" id="IPR012334">
    <property type="entry name" value="Pectin_lyas_fold"/>
</dbReference>
<organism evidence="2 3">
    <name type="scientific">Candidatus Entotheonella gemina</name>
    <dbReference type="NCBI Taxonomy" id="1429439"/>
    <lineage>
        <taxon>Bacteria</taxon>
        <taxon>Pseudomonadati</taxon>
        <taxon>Nitrospinota/Tectimicrobiota group</taxon>
        <taxon>Candidatus Tectimicrobiota</taxon>
        <taxon>Candidatus Entotheonellia</taxon>
        <taxon>Candidatus Entotheonellales</taxon>
        <taxon>Candidatus Entotheonellaceae</taxon>
        <taxon>Candidatus Entotheonella</taxon>
    </lineage>
</organism>
<evidence type="ECO:0000313" key="3">
    <source>
        <dbReference type="Proteomes" id="UP000019140"/>
    </source>
</evidence>
<evidence type="ECO:0000313" key="2">
    <source>
        <dbReference type="EMBL" id="ETW98152.1"/>
    </source>
</evidence>
<name>W4LJJ2_9BACT</name>
<dbReference type="SUPFAM" id="SSF51126">
    <property type="entry name" value="Pectin lyase-like"/>
    <property type="match status" value="2"/>
</dbReference>
<feature type="signal peptide" evidence="1">
    <location>
        <begin position="1"/>
        <end position="20"/>
    </location>
</feature>
<accession>W4LJJ2</accession>
<evidence type="ECO:0000256" key="1">
    <source>
        <dbReference type="SAM" id="SignalP"/>
    </source>
</evidence>
<sequence length="500" mass="55050">MLYFKVLIVCSLLLSPSVFAATRYVDQDHPQCSDNPSGNQPYCSITAALRDLRTGDTVRIRKSRRPYRVSVTSAQPGPITIEADGQHRPVLTTDTSDTIIRLTDASHWTIRNLTFDGQGKEVRYAIFVNARSRHVHNINIQQNRFINLGGFAGTFKKPMAVRLTNSKWKKSKPNQHNYYVMDSTIAENVFDNCAHGGVLLSHTKNVTVANNQMTHFRCGRFNDGRIGVQAIKVALSSLDTVIRGNRVGAFQPSSACPLQPGKHPKAGKTARPVYAGIYCDVGSVKGLVADNVVFDIDAGRSRPAPNHNGSSTGIFIESRCTDWNVTNNLIYHIGTYGFRNGSKSTGSADRTAFTNNTVYGIAGHAISIQKGENLNIQHNIFSNYAGAAIEFVNFAKCRRSGRKCKITRETKAFHQHNHEINYNLFWQGAPSGPIAIWFNRKSKLDLPGWQQATGGYGGQSIYADPEFIGVKTGQFGLRNSSAANRKMAGEAFGYRAPGSQ</sequence>
<proteinExistence type="predicted"/>
<dbReference type="InterPro" id="IPR011050">
    <property type="entry name" value="Pectin_lyase_fold/virulence"/>
</dbReference>
<keyword evidence="3" id="KW-1185">Reference proteome</keyword>
<dbReference type="HOGENOM" id="CLU_545953_0_0_7"/>
<reference evidence="2 3" key="1">
    <citation type="journal article" date="2014" name="Nature">
        <title>An environmental bacterial taxon with a large and distinct metabolic repertoire.</title>
        <authorList>
            <person name="Wilson M.C."/>
            <person name="Mori T."/>
            <person name="Ruckert C."/>
            <person name="Uria A.R."/>
            <person name="Helf M.J."/>
            <person name="Takada K."/>
            <person name="Gernert C."/>
            <person name="Steffens U.A."/>
            <person name="Heycke N."/>
            <person name="Schmitt S."/>
            <person name="Rinke C."/>
            <person name="Helfrich E.J."/>
            <person name="Brachmann A.O."/>
            <person name="Gurgui C."/>
            <person name="Wakimoto T."/>
            <person name="Kracht M."/>
            <person name="Crusemann M."/>
            <person name="Hentschel U."/>
            <person name="Abe I."/>
            <person name="Matsunaga S."/>
            <person name="Kalinowski J."/>
            <person name="Takeyama H."/>
            <person name="Piel J."/>
        </authorList>
    </citation>
    <scope>NUCLEOTIDE SEQUENCE [LARGE SCALE GENOMIC DNA]</scope>
    <source>
        <strain evidence="3">TSY2</strain>
    </source>
</reference>
<dbReference type="EMBL" id="AZHX01001973">
    <property type="protein sequence ID" value="ETW98152.1"/>
    <property type="molecule type" value="Genomic_DNA"/>
</dbReference>
<protein>
    <submittedName>
        <fullName evidence="2">Uncharacterized protein</fullName>
    </submittedName>
</protein>
<dbReference type="InterPro" id="IPR006626">
    <property type="entry name" value="PbH1"/>
</dbReference>
<dbReference type="AlphaFoldDB" id="W4LJJ2"/>
<keyword evidence="1" id="KW-0732">Signal</keyword>
<dbReference type="Gene3D" id="2.160.20.10">
    <property type="entry name" value="Single-stranded right-handed beta-helix, Pectin lyase-like"/>
    <property type="match status" value="1"/>
</dbReference>
<gene>
    <name evidence="2" type="ORF">ETSY2_43215</name>
</gene>
<feature type="chain" id="PRO_5004845918" evidence="1">
    <location>
        <begin position="21"/>
        <end position="500"/>
    </location>
</feature>
<comment type="caution">
    <text evidence="2">The sequence shown here is derived from an EMBL/GenBank/DDBJ whole genome shotgun (WGS) entry which is preliminary data.</text>
</comment>